<feature type="non-terminal residue" evidence="2">
    <location>
        <position position="1"/>
    </location>
</feature>
<feature type="compositionally biased region" description="Polar residues" evidence="1">
    <location>
        <begin position="10"/>
        <end position="22"/>
    </location>
</feature>
<proteinExistence type="predicted"/>
<accession>A0AAV1ZT49</accession>
<feature type="region of interest" description="Disordered" evidence="1">
    <location>
        <begin position="1"/>
        <end position="22"/>
    </location>
</feature>
<evidence type="ECO:0000313" key="2">
    <source>
        <dbReference type="EMBL" id="CAL1274972.1"/>
    </source>
</evidence>
<evidence type="ECO:0000256" key="1">
    <source>
        <dbReference type="SAM" id="MobiDB-lite"/>
    </source>
</evidence>
<dbReference type="AlphaFoldDB" id="A0AAV1ZT49"/>
<evidence type="ECO:0000313" key="3">
    <source>
        <dbReference type="Proteomes" id="UP001497382"/>
    </source>
</evidence>
<comment type="caution">
    <text evidence="2">The sequence shown here is derived from an EMBL/GenBank/DDBJ whole genome shotgun (WGS) entry which is preliminary data.</text>
</comment>
<protein>
    <recommendedName>
        <fullName evidence="4">Maturase K</fullName>
    </recommendedName>
</protein>
<dbReference type="Proteomes" id="UP001497382">
    <property type="component" value="Unassembled WGS sequence"/>
</dbReference>
<name>A0AAV1ZT49_9ARAC</name>
<keyword evidence="3" id="KW-1185">Reference proteome</keyword>
<organism evidence="2 3">
    <name type="scientific">Larinioides sclopetarius</name>
    <dbReference type="NCBI Taxonomy" id="280406"/>
    <lineage>
        <taxon>Eukaryota</taxon>
        <taxon>Metazoa</taxon>
        <taxon>Ecdysozoa</taxon>
        <taxon>Arthropoda</taxon>
        <taxon>Chelicerata</taxon>
        <taxon>Arachnida</taxon>
        <taxon>Araneae</taxon>
        <taxon>Araneomorphae</taxon>
        <taxon>Entelegynae</taxon>
        <taxon>Araneoidea</taxon>
        <taxon>Araneidae</taxon>
        <taxon>Larinioides</taxon>
    </lineage>
</organism>
<gene>
    <name evidence="2" type="ORF">LARSCL_LOCUS7820</name>
</gene>
<sequence>ESIEEPSPIVEQQQPVLNPTSSENSILRKRLKKFSLRLVDFKDFYDSTLSTPVHDKYLKRHPIKRL</sequence>
<reference evidence="2 3" key="1">
    <citation type="submission" date="2024-04" db="EMBL/GenBank/DDBJ databases">
        <authorList>
            <person name="Rising A."/>
            <person name="Reimegard J."/>
            <person name="Sonavane S."/>
            <person name="Akerstrom W."/>
            <person name="Nylinder S."/>
            <person name="Hedman E."/>
            <person name="Kallberg Y."/>
        </authorList>
    </citation>
    <scope>NUCLEOTIDE SEQUENCE [LARGE SCALE GENOMIC DNA]</scope>
</reference>
<dbReference type="EMBL" id="CAXIEN010000081">
    <property type="protein sequence ID" value="CAL1274972.1"/>
    <property type="molecule type" value="Genomic_DNA"/>
</dbReference>
<evidence type="ECO:0008006" key="4">
    <source>
        <dbReference type="Google" id="ProtNLM"/>
    </source>
</evidence>